<dbReference type="PANTHER" id="PTHR36459:SF1">
    <property type="entry name" value="FATTY ACID DESATURASE DOMAIN-CONTAINING PROTEIN-RELATED"/>
    <property type="match status" value="1"/>
</dbReference>
<feature type="transmembrane region" description="Helical" evidence="1">
    <location>
        <begin position="79"/>
        <end position="103"/>
    </location>
</feature>
<keyword evidence="4" id="KW-1185">Reference proteome</keyword>
<dbReference type="eggNOG" id="ENOG502RXW6">
    <property type="taxonomic scope" value="Eukaryota"/>
</dbReference>
<keyword evidence="1" id="KW-0812">Transmembrane</keyword>
<dbReference type="KEGG" id="csl:COCSUDRAFT_13563"/>
<feature type="transmembrane region" description="Helical" evidence="1">
    <location>
        <begin position="52"/>
        <end position="73"/>
    </location>
</feature>
<dbReference type="Pfam" id="PF00487">
    <property type="entry name" value="FA_desaturase"/>
    <property type="match status" value="1"/>
</dbReference>
<protein>
    <recommendedName>
        <fullName evidence="2">Fatty acid desaturase domain-containing protein</fullName>
    </recommendedName>
</protein>
<dbReference type="EMBL" id="AGSI01000004">
    <property type="protein sequence ID" value="EIE25352.1"/>
    <property type="molecule type" value="Genomic_DNA"/>
</dbReference>
<gene>
    <name evidence="3" type="ORF">COCSUDRAFT_13563</name>
</gene>
<feature type="transmembrane region" description="Helical" evidence="1">
    <location>
        <begin position="169"/>
        <end position="188"/>
    </location>
</feature>
<evidence type="ECO:0000259" key="2">
    <source>
        <dbReference type="Pfam" id="PF00487"/>
    </source>
</evidence>
<name>I0Z3Y3_COCSC</name>
<dbReference type="OrthoDB" id="1470350at2759"/>
<dbReference type="GeneID" id="17043354"/>
<dbReference type="PANTHER" id="PTHR36459">
    <property type="entry name" value="ORF"/>
    <property type="match status" value="1"/>
</dbReference>
<feature type="domain" description="Fatty acid desaturase" evidence="2">
    <location>
        <begin position="85"/>
        <end position="297"/>
    </location>
</feature>
<organism evidence="3 4">
    <name type="scientific">Coccomyxa subellipsoidea (strain C-169)</name>
    <name type="common">Green microalga</name>
    <dbReference type="NCBI Taxonomy" id="574566"/>
    <lineage>
        <taxon>Eukaryota</taxon>
        <taxon>Viridiplantae</taxon>
        <taxon>Chlorophyta</taxon>
        <taxon>core chlorophytes</taxon>
        <taxon>Trebouxiophyceae</taxon>
        <taxon>Trebouxiophyceae incertae sedis</taxon>
        <taxon>Coccomyxaceae</taxon>
        <taxon>Coccomyxa</taxon>
        <taxon>Coccomyxa subellipsoidea</taxon>
    </lineage>
</organism>
<feature type="transmembrane region" description="Helical" evidence="1">
    <location>
        <begin position="115"/>
        <end position="137"/>
    </location>
</feature>
<dbReference type="STRING" id="574566.I0Z3Y3"/>
<evidence type="ECO:0000313" key="4">
    <source>
        <dbReference type="Proteomes" id="UP000007264"/>
    </source>
</evidence>
<dbReference type="InterPro" id="IPR005804">
    <property type="entry name" value="FA_desaturase_dom"/>
</dbReference>
<dbReference type="AlphaFoldDB" id="I0Z3Y3"/>
<dbReference type="Proteomes" id="UP000007264">
    <property type="component" value="Unassembled WGS sequence"/>
</dbReference>
<dbReference type="GO" id="GO:0006629">
    <property type="term" value="P:lipid metabolic process"/>
    <property type="evidence" value="ECO:0007669"/>
    <property type="project" value="InterPro"/>
</dbReference>
<feature type="transmembrane region" description="Helical" evidence="1">
    <location>
        <begin position="220"/>
        <end position="239"/>
    </location>
</feature>
<feature type="transmembrane region" description="Helical" evidence="1">
    <location>
        <begin position="195"/>
        <end position="214"/>
    </location>
</feature>
<dbReference type="RefSeq" id="XP_005649896.1">
    <property type="nucleotide sequence ID" value="XM_005649839.1"/>
</dbReference>
<comment type="caution">
    <text evidence="3">The sequence shown here is derived from an EMBL/GenBank/DDBJ whole genome shotgun (WGS) entry which is preliminary data.</text>
</comment>
<keyword evidence="1" id="KW-0472">Membrane</keyword>
<keyword evidence="1" id="KW-1133">Transmembrane helix</keyword>
<reference evidence="3 4" key="1">
    <citation type="journal article" date="2012" name="Genome Biol.">
        <title>The genome of the polar eukaryotic microalga coccomyxa subellipsoidea reveals traits of cold adaptation.</title>
        <authorList>
            <person name="Blanc G."/>
            <person name="Agarkova I."/>
            <person name="Grimwood J."/>
            <person name="Kuo A."/>
            <person name="Brueggeman A."/>
            <person name="Dunigan D."/>
            <person name="Gurnon J."/>
            <person name="Ladunga I."/>
            <person name="Lindquist E."/>
            <person name="Lucas S."/>
            <person name="Pangilinan J."/>
            <person name="Proschold T."/>
            <person name="Salamov A."/>
            <person name="Schmutz J."/>
            <person name="Weeks D."/>
            <person name="Yamada T."/>
            <person name="Claverie J.M."/>
            <person name="Grigoriev I."/>
            <person name="Van Etten J."/>
            <person name="Lomsadze A."/>
            <person name="Borodovsky M."/>
        </authorList>
    </citation>
    <scope>NUCLEOTIDE SEQUENCE [LARGE SCALE GENOMIC DNA]</scope>
    <source>
        <strain evidence="3 4">C-169</strain>
    </source>
</reference>
<proteinExistence type="predicted"/>
<accession>I0Z3Y3</accession>
<evidence type="ECO:0000313" key="3">
    <source>
        <dbReference type="EMBL" id="EIE25352.1"/>
    </source>
</evidence>
<evidence type="ECO:0000256" key="1">
    <source>
        <dbReference type="SAM" id="Phobius"/>
    </source>
</evidence>
<sequence>MCRTGTRGGGSGGHCAAQFDLEAKRREYILPAPAWAQSIIRSLLNDPRDEPVAFLFLNVLTLAVPAAAALFFLPPSHSLGAAYLAINYGVFITRFLVALLHVTDHRRLFKAEYNYLNKIAVHFLAPFYGVPSGLYSLHHTKMHHSESNGAHSDLSSTEPYQRDNVLHFLVYWIRHTVGAWVELLVYALYRRRFRLFGMCFLTETAYFAGVYLLWQWRPVATLWTLVIPYLLSSLALMFGNWSQHIFINPEHPSSAYGMAYNCVACPDNAITFNDGYHIQHHLNSKTHWSELPKRFQETIHEHAQQQALVFEGIGVFEVGLGVFLGRLDSLVKHIVICGQPFASMDSGALVELLRSRLKPVRKGHDRNKMS</sequence>